<protein>
    <recommendedName>
        <fullName evidence="3">Lipoprotein</fullName>
    </recommendedName>
</protein>
<dbReference type="KEGG" id="gba:J421_5288"/>
<organism evidence="1 2">
    <name type="scientific">Gemmatirosa kalamazoonensis</name>
    <dbReference type="NCBI Taxonomy" id="861299"/>
    <lineage>
        <taxon>Bacteria</taxon>
        <taxon>Pseudomonadati</taxon>
        <taxon>Gemmatimonadota</taxon>
        <taxon>Gemmatimonadia</taxon>
        <taxon>Gemmatimonadales</taxon>
        <taxon>Gemmatimonadaceae</taxon>
        <taxon>Gemmatirosa</taxon>
    </lineage>
</organism>
<dbReference type="OrthoDB" id="582312at2"/>
<dbReference type="HOGENOM" id="CLU_1041143_0_0_0"/>
<dbReference type="AlphaFoldDB" id="W0RTB2"/>
<dbReference type="Proteomes" id="UP000019151">
    <property type="component" value="Plasmid 1"/>
</dbReference>
<evidence type="ECO:0008006" key="3">
    <source>
        <dbReference type="Google" id="ProtNLM"/>
    </source>
</evidence>
<proteinExistence type="predicted"/>
<dbReference type="EMBL" id="CP007129">
    <property type="protein sequence ID" value="AHG92823.1"/>
    <property type="molecule type" value="Genomic_DNA"/>
</dbReference>
<keyword evidence="1" id="KW-0614">Plasmid</keyword>
<sequence length="267" mass="27346">MALIRRSAVAAAVLLPVALGIGGCREASEELRRLPTFGPESLQVAFVRAPDTLGFAGAFTVTVAAYNRTRGVVTILSPCAEQGFRVRVVSSGYARDLDAGPCGGAVAGPATLAPNDSLIATLTGADLGVGASPRSQLEASYVDPAGRSPVVARPLVVRNAVTCPATDPSIHYAVSVAVRDAATGAWLPATVVATDGSFQEVLSPGPGMPGVAAPPSYYGVAERPGTYQVSVDTPGYERWTKQNVAVTRGADCHVQTASVVALLDRSS</sequence>
<evidence type="ECO:0000313" key="2">
    <source>
        <dbReference type="Proteomes" id="UP000019151"/>
    </source>
</evidence>
<reference evidence="1 2" key="1">
    <citation type="journal article" date="2014" name="Genome Announc.">
        <title>Genome Sequence and Methylome of Soil Bacterium Gemmatirosa kalamazoonensis KBS708T, a Member of the Rarely Cultivated Gemmatimonadetes Phylum.</title>
        <authorList>
            <person name="Debruyn J.M."/>
            <person name="Radosevich M."/>
            <person name="Wommack K.E."/>
            <person name="Polson S.W."/>
            <person name="Hauser L.J."/>
            <person name="Fawaz M.N."/>
            <person name="Korlach J."/>
            <person name="Tsai Y.C."/>
        </authorList>
    </citation>
    <scope>NUCLEOTIDE SEQUENCE [LARGE SCALE GENOMIC DNA]</scope>
    <source>
        <strain evidence="1 2">KBS708</strain>
        <plasmid evidence="2">Plasmid 1</plasmid>
    </source>
</reference>
<gene>
    <name evidence="1" type="ORF">J421_5288</name>
</gene>
<geneLocation type="plasmid" evidence="1 2">
    <name>1</name>
</geneLocation>
<dbReference type="RefSeq" id="WP_148306556.1">
    <property type="nucleotide sequence ID" value="NZ_CP007129.1"/>
</dbReference>
<evidence type="ECO:0000313" key="1">
    <source>
        <dbReference type="EMBL" id="AHG92823.1"/>
    </source>
</evidence>
<accession>W0RTB2</accession>
<name>W0RTB2_9BACT</name>
<dbReference type="PROSITE" id="PS51257">
    <property type="entry name" value="PROKAR_LIPOPROTEIN"/>
    <property type="match status" value="1"/>
</dbReference>
<dbReference type="InParanoid" id="W0RTB2"/>
<keyword evidence="2" id="KW-1185">Reference proteome</keyword>